<feature type="transmembrane region" description="Helical" evidence="6">
    <location>
        <begin position="396"/>
        <end position="419"/>
    </location>
</feature>
<proteinExistence type="predicted"/>
<keyword evidence="3 6" id="KW-1133">Transmembrane helix</keyword>
<feature type="transmembrane region" description="Helical" evidence="6">
    <location>
        <begin position="425"/>
        <end position="448"/>
    </location>
</feature>
<feature type="region of interest" description="Disordered" evidence="5">
    <location>
        <begin position="128"/>
        <end position="228"/>
    </location>
</feature>
<protein>
    <submittedName>
        <fullName evidence="7">ZIP zinc transporter</fullName>
    </submittedName>
</protein>
<dbReference type="FunCoup" id="A0A1Y2EDS2">
    <property type="interactions" value="31"/>
</dbReference>
<dbReference type="GO" id="GO:0016020">
    <property type="term" value="C:membrane"/>
    <property type="evidence" value="ECO:0007669"/>
    <property type="project" value="UniProtKB-SubCell"/>
</dbReference>
<dbReference type="InParanoid" id="A0A1Y2EDS2"/>
<dbReference type="STRING" id="1141098.A0A1Y2EDS2"/>
<evidence type="ECO:0000313" key="7">
    <source>
        <dbReference type="EMBL" id="ORY69728.1"/>
    </source>
</evidence>
<feature type="transmembrane region" description="Helical" evidence="6">
    <location>
        <begin position="460"/>
        <end position="482"/>
    </location>
</feature>
<evidence type="ECO:0000256" key="6">
    <source>
        <dbReference type="SAM" id="Phobius"/>
    </source>
</evidence>
<dbReference type="PROSITE" id="PS51257">
    <property type="entry name" value="PROKAR_LIPOPROTEIN"/>
    <property type="match status" value="1"/>
</dbReference>
<feature type="transmembrane region" description="Helical" evidence="6">
    <location>
        <begin position="91"/>
        <end position="109"/>
    </location>
</feature>
<evidence type="ECO:0000256" key="5">
    <source>
        <dbReference type="SAM" id="MobiDB-lite"/>
    </source>
</evidence>
<keyword evidence="4 6" id="KW-0472">Membrane</keyword>
<feature type="compositionally biased region" description="Basic and acidic residues" evidence="5">
    <location>
        <begin position="128"/>
        <end position="137"/>
    </location>
</feature>
<keyword evidence="8" id="KW-1185">Reference proteome</keyword>
<dbReference type="RefSeq" id="XP_040719678.1">
    <property type="nucleotide sequence ID" value="XM_040863321.1"/>
</dbReference>
<feature type="transmembrane region" description="Helical" evidence="6">
    <location>
        <begin position="51"/>
        <end position="71"/>
    </location>
</feature>
<dbReference type="Proteomes" id="UP000193689">
    <property type="component" value="Unassembled WGS sequence"/>
</dbReference>
<evidence type="ECO:0000256" key="3">
    <source>
        <dbReference type="ARBA" id="ARBA00022989"/>
    </source>
</evidence>
<keyword evidence="2 6" id="KW-0812">Transmembrane</keyword>
<feature type="transmembrane region" description="Helical" evidence="6">
    <location>
        <begin position="12"/>
        <end position="39"/>
    </location>
</feature>
<feature type="compositionally biased region" description="Basic and acidic residues" evidence="5">
    <location>
        <begin position="318"/>
        <end position="329"/>
    </location>
</feature>
<feature type="compositionally biased region" description="Polar residues" evidence="5">
    <location>
        <begin position="176"/>
        <end position="186"/>
    </location>
</feature>
<dbReference type="GeneID" id="63779533"/>
<dbReference type="AlphaFoldDB" id="A0A1Y2EDS2"/>
<feature type="transmembrane region" description="Helical" evidence="6">
    <location>
        <begin position="494"/>
        <end position="513"/>
    </location>
</feature>
<feature type="compositionally biased region" description="Basic and acidic residues" evidence="5">
    <location>
        <begin position="187"/>
        <end position="200"/>
    </location>
</feature>
<evidence type="ECO:0000256" key="4">
    <source>
        <dbReference type="ARBA" id="ARBA00023136"/>
    </source>
</evidence>
<dbReference type="PANTHER" id="PTHR11040">
    <property type="entry name" value="ZINC/IRON TRANSPORTER"/>
    <property type="match status" value="1"/>
</dbReference>
<evidence type="ECO:0000313" key="8">
    <source>
        <dbReference type="Proteomes" id="UP000193689"/>
    </source>
</evidence>
<accession>A0A1Y2EDS2</accession>
<evidence type="ECO:0000256" key="1">
    <source>
        <dbReference type="ARBA" id="ARBA00004141"/>
    </source>
</evidence>
<dbReference type="InterPro" id="IPR003689">
    <property type="entry name" value="ZIP"/>
</dbReference>
<comment type="caution">
    <text evidence="7">The sequence shown here is derived from an EMBL/GenBank/DDBJ whole genome shotgun (WGS) entry which is preliminary data.</text>
</comment>
<reference evidence="7 8" key="1">
    <citation type="submission" date="2016-07" db="EMBL/GenBank/DDBJ databases">
        <title>Pervasive Adenine N6-methylation of Active Genes in Fungi.</title>
        <authorList>
            <consortium name="DOE Joint Genome Institute"/>
            <person name="Mondo S.J."/>
            <person name="Dannebaum R.O."/>
            <person name="Kuo R.C."/>
            <person name="Labutti K."/>
            <person name="Haridas S."/>
            <person name="Kuo A."/>
            <person name="Salamov A."/>
            <person name="Ahrendt S.R."/>
            <person name="Lipzen A."/>
            <person name="Sullivan W."/>
            <person name="Andreopoulos W.B."/>
            <person name="Clum A."/>
            <person name="Lindquist E."/>
            <person name="Daum C."/>
            <person name="Ramamoorthy G.K."/>
            <person name="Gryganskyi A."/>
            <person name="Culley D."/>
            <person name="Magnuson J.K."/>
            <person name="James T.Y."/>
            <person name="O'Malley M.A."/>
            <person name="Stajich J.E."/>
            <person name="Spatafora J.W."/>
            <person name="Visel A."/>
            <person name="Grigoriev I.V."/>
        </authorList>
    </citation>
    <scope>NUCLEOTIDE SEQUENCE [LARGE SCALE GENOMIC DNA]</scope>
    <source>
        <strain evidence="7 8">CBS 129021</strain>
    </source>
</reference>
<feature type="region of interest" description="Disordered" evidence="5">
    <location>
        <begin position="292"/>
        <end position="329"/>
    </location>
</feature>
<dbReference type="EMBL" id="MCFJ01000002">
    <property type="protein sequence ID" value="ORY69728.1"/>
    <property type="molecule type" value="Genomic_DNA"/>
</dbReference>
<organism evidence="7 8">
    <name type="scientific">Pseudomassariella vexata</name>
    <dbReference type="NCBI Taxonomy" id="1141098"/>
    <lineage>
        <taxon>Eukaryota</taxon>
        <taxon>Fungi</taxon>
        <taxon>Dikarya</taxon>
        <taxon>Ascomycota</taxon>
        <taxon>Pezizomycotina</taxon>
        <taxon>Sordariomycetes</taxon>
        <taxon>Xylariomycetidae</taxon>
        <taxon>Amphisphaeriales</taxon>
        <taxon>Pseudomassariaceae</taxon>
        <taxon>Pseudomassariella</taxon>
    </lineage>
</organism>
<sequence length="517" mass="56481">MEALRMDNDTRGWIMCLISGIACVLGASIICVDLIIRMFPGKENFRIQDSNSFLACSLSLSFGVMIFMSLYSMLPESKSYLKNGGFSEQPAGFILMGCFIGGFAGIQVISRLFHQLLPSHVVDCDHSHGEQNVDGHSRATSHSRRQSSRTRGRESHHSYHSTIHSAKGSIGENGRATESTPLLSTETPRDGYGHGAKRTDTAIGDGTTHGRLPRTSRSRASTQERRQSMIQVPHRVLSFVKDTKPNCDESGPCFGYSDPCGQECFKHLSSRSAVTSRASTFLHTTTNLHVYPENETPCEDDNETTSAVSPSRRTSRAHSRDPHHAHFDYGEEGREVNDCDSMCSGDLEAQHHHHVAENAFLSIGLQTSIAIALHKLPEGFITYATNHANPSLGFNVFLALFVHNVSEGFALALPLYMALESRGKAMLWASVLGGLSQPLGAAIAVMWFKIAKRTHMTPDAVAYGCLFAITAGIMASVALQLFVESLSLNHNRNLSILFAFLGMALLGFSNAFTSDAH</sequence>
<feature type="compositionally biased region" description="Basic residues" evidence="5">
    <location>
        <begin position="139"/>
        <end position="150"/>
    </location>
</feature>
<gene>
    <name evidence="7" type="ORF">BCR38DRAFT_480897</name>
</gene>
<dbReference type="Pfam" id="PF02535">
    <property type="entry name" value="Zip"/>
    <property type="match status" value="1"/>
</dbReference>
<dbReference type="PANTHER" id="PTHR11040:SF210">
    <property type="entry name" value="ZINC-REGULATED TRANSPORTER 3"/>
    <property type="match status" value="1"/>
</dbReference>
<evidence type="ECO:0000256" key="2">
    <source>
        <dbReference type="ARBA" id="ARBA00022692"/>
    </source>
</evidence>
<comment type="subcellular location">
    <subcellularLocation>
        <location evidence="1">Membrane</location>
        <topology evidence="1">Multi-pass membrane protein</topology>
    </subcellularLocation>
</comment>
<dbReference type="GO" id="GO:0005385">
    <property type="term" value="F:zinc ion transmembrane transporter activity"/>
    <property type="evidence" value="ECO:0007669"/>
    <property type="project" value="TreeGrafter"/>
</dbReference>
<name>A0A1Y2EDS2_9PEZI</name>
<dbReference type="OrthoDB" id="262547at2759"/>